<dbReference type="Proteomes" id="UP000325563">
    <property type="component" value="Chromosome"/>
</dbReference>
<feature type="region of interest" description="Disordered" evidence="1">
    <location>
        <begin position="68"/>
        <end position="111"/>
    </location>
</feature>
<dbReference type="PRINTS" id="PR00050">
    <property type="entry name" value="COLDSHOCK"/>
</dbReference>
<dbReference type="GeneID" id="300356908"/>
<sequence>MSERLSGTCKWFNEKKGFGYIMPSSGGEDLFVHQSEISARGYRSLGEGEEVEFSVVVDALGKRKAVQVTAPGGGPVTGRGPGEPERGDAPWARESAPGGRFGSSGGGPYGS</sequence>
<evidence type="ECO:0000313" key="3">
    <source>
        <dbReference type="EMBL" id="QEV49534.1"/>
    </source>
</evidence>
<organism evidence="3 4">
    <name type="scientific">Streptomyces vinaceus</name>
    <dbReference type="NCBI Taxonomy" id="1960"/>
    <lineage>
        <taxon>Bacteria</taxon>
        <taxon>Bacillati</taxon>
        <taxon>Actinomycetota</taxon>
        <taxon>Actinomycetes</taxon>
        <taxon>Kitasatosporales</taxon>
        <taxon>Streptomycetaceae</taxon>
        <taxon>Streptomyces</taxon>
    </lineage>
</organism>
<dbReference type="SMART" id="SM00357">
    <property type="entry name" value="CSP"/>
    <property type="match status" value="1"/>
</dbReference>
<dbReference type="InterPro" id="IPR012340">
    <property type="entry name" value="NA-bd_OB-fold"/>
</dbReference>
<keyword evidence="4" id="KW-1185">Reference proteome</keyword>
<dbReference type="PROSITE" id="PS51857">
    <property type="entry name" value="CSD_2"/>
    <property type="match status" value="1"/>
</dbReference>
<accession>A0A5J6JM05</accession>
<dbReference type="SUPFAM" id="SSF50249">
    <property type="entry name" value="Nucleic acid-binding proteins"/>
    <property type="match status" value="1"/>
</dbReference>
<feature type="domain" description="CSD" evidence="2">
    <location>
        <begin position="4"/>
        <end position="70"/>
    </location>
</feature>
<dbReference type="PANTHER" id="PTHR46565">
    <property type="entry name" value="COLD SHOCK DOMAIN PROTEIN 2"/>
    <property type="match status" value="1"/>
</dbReference>
<dbReference type="RefSeq" id="WP_150530475.1">
    <property type="nucleotide sequence ID" value="NZ_CP023692.1"/>
</dbReference>
<evidence type="ECO:0000256" key="1">
    <source>
        <dbReference type="SAM" id="MobiDB-lite"/>
    </source>
</evidence>
<dbReference type="KEGG" id="svn:CP980_35010"/>
<evidence type="ECO:0000259" key="2">
    <source>
        <dbReference type="PROSITE" id="PS51857"/>
    </source>
</evidence>
<proteinExistence type="predicted"/>
<reference evidence="3 4" key="1">
    <citation type="submission" date="2017-09" db="EMBL/GenBank/DDBJ databases">
        <authorList>
            <person name="Lee N."/>
            <person name="Cho B.-K."/>
        </authorList>
    </citation>
    <scope>NUCLEOTIDE SEQUENCE [LARGE SCALE GENOMIC DNA]</scope>
    <source>
        <strain evidence="3 4">ATCC 27476</strain>
    </source>
</reference>
<feature type="compositionally biased region" description="Gly residues" evidence="1">
    <location>
        <begin position="71"/>
        <end position="81"/>
    </location>
</feature>
<dbReference type="EMBL" id="CP023692">
    <property type="protein sequence ID" value="QEV49534.1"/>
    <property type="molecule type" value="Genomic_DNA"/>
</dbReference>
<dbReference type="PANTHER" id="PTHR46565:SF20">
    <property type="entry name" value="COLD SHOCK DOMAIN-CONTAINING PROTEIN 4"/>
    <property type="match status" value="1"/>
</dbReference>
<dbReference type="Gene3D" id="2.40.50.140">
    <property type="entry name" value="Nucleic acid-binding proteins"/>
    <property type="match status" value="1"/>
</dbReference>
<dbReference type="GO" id="GO:0003676">
    <property type="term" value="F:nucleic acid binding"/>
    <property type="evidence" value="ECO:0007669"/>
    <property type="project" value="InterPro"/>
</dbReference>
<dbReference type="AlphaFoldDB" id="A0A5J6JM05"/>
<protein>
    <submittedName>
        <fullName evidence="3">Cold shock domain-containing protein</fullName>
    </submittedName>
</protein>
<evidence type="ECO:0000313" key="4">
    <source>
        <dbReference type="Proteomes" id="UP000325563"/>
    </source>
</evidence>
<dbReference type="InterPro" id="IPR011129">
    <property type="entry name" value="CSD"/>
</dbReference>
<dbReference type="SMR" id="A0A5J6JM05"/>
<dbReference type="InterPro" id="IPR002059">
    <property type="entry name" value="CSP_DNA-bd"/>
</dbReference>
<feature type="compositionally biased region" description="Gly residues" evidence="1">
    <location>
        <begin position="99"/>
        <end position="111"/>
    </location>
</feature>
<name>A0A5J6JM05_STRVI</name>
<gene>
    <name evidence="3" type="ORF">CP980_35010</name>
</gene>
<dbReference type="CDD" id="cd04458">
    <property type="entry name" value="CSP_CDS"/>
    <property type="match status" value="1"/>
</dbReference>
<dbReference type="Pfam" id="PF00313">
    <property type="entry name" value="CSD"/>
    <property type="match status" value="1"/>
</dbReference>